<evidence type="ECO:0000256" key="2">
    <source>
        <dbReference type="ARBA" id="ARBA00022679"/>
    </source>
</evidence>
<reference evidence="3" key="1">
    <citation type="submission" date="2021-12" db="EMBL/GenBank/DDBJ databases">
        <title>Novel species in genus Dyadobacter.</title>
        <authorList>
            <person name="Ma C."/>
        </authorList>
    </citation>
    <scope>NUCLEOTIDE SEQUENCE</scope>
    <source>
        <strain evidence="3">LJ419</strain>
    </source>
</reference>
<gene>
    <name evidence="3" type="ORF">LXM26_27090</name>
</gene>
<dbReference type="AlphaFoldDB" id="A0A9X1PRL4"/>
<dbReference type="PANTHER" id="PTHR30160:SF1">
    <property type="entry name" value="LIPOPOLYSACCHARIDE 1,2-N-ACETYLGLUCOSAMINETRANSFERASE-RELATED"/>
    <property type="match status" value="1"/>
</dbReference>
<dbReference type="SUPFAM" id="SSF53756">
    <property type="entry name" value="UDP-Glycosyltransferase/glycogen phosphorylase"/>
    <property type="match status" value="1"/>
</dbReference>
<dbReference type="InterPro" id="IPR002201">
    <property type="entry name" value="Glyco_trans_9"/>
</dbReference>
<dbReference type="CDD" id="cd03789">
    <property type="entry name" value="GT9_LPS_heptosyltransferase"/>
    <property type="match status" value="1"/>
</dbReference>
<keyword evidence="1" id="KW-0328">Glycosyltransferase</keyword>
<evidence type="ECO:0000313" key="3">
    <source>
        <dbReference type="EMBL" id="MCF0065210.1"/>
    </source>
</evidence>
<dbReference type="EMBL" id="JAJTTC010000010">
    <property type="protein sequence ID" value="MCF0065210.1"/>
    <property type="molecule type" value="Genomic_DNA"/>
</dbReference>
<sequence length="367" mass="40629">MQEPNTYQNVLCIRADNMGDVIMASPAFRALKETFGSKITLLTSKAGSIIAPYIAYVDDLIAVDLPWVQSNSLENGAIQALAEELKQKAFDAAIIFTVYSQSALPAAMLAFMAGIPVRVAYARENPYQLLTHWIPDSEPYEMIRHQVERDLGLVKHIGAETTEKKLLLNVPDADRRAFTQILSGIKIDVQKPFIVLHPGVSEEKRQYPKVLWIETGRALARQFEVPILISGSQAEKQLTDDIADGIGEPAISVAGCFSIGTFICLLEKASLLISVNTGTIHIAAATQTPMIVLYAQTNPQHTPWKCAHRILEFSVHEHLRSRNRVIRHVNETRYADHIPYPTPGEILAETKLIGSARLPGKSMPAFL</sequence>
<dbReference type="Pfam" id="PF01075">
    <property type="entry name" value="Glyco_transf_9"/>
    <property type="match status" value="1"/>
</dbReference>
<proteinExistence type="predicted"/>
<organism evidence="3 4">
    <name type="scientific">Dyadobacter chenwenxiniae</name>
    <dbReference type="NCBI Taxonomy" id="2906456"/>
    <lineage>
        <taxon>Bacteria</taxon>
        <taxon>Pseudomonadati</taxon>
        <taxon>Bacteroidota</taxon>
        <taxon>Cytophagia</taxon>
        <taxon>Cytophagales</taxon>
        <taxon>Spirosomataceae</taxon>
        <taxon>Dyadobacter</taxon>
    </lineage>
</organism>
<name>A0A9X1PRL4_9BACT</name>
<keyword evidence="2" id="KW-0808">Transferase</keyword>
<dbReference type="GO" id="GO:0008713">
    <property type="term" value="F:ADP-heptose-lipopolysaccharide heptosyltransferase activity"/>
    <property type="evidence" value="ECO:0007669"/>
    <property type="project" value="TreeGrafter"/>
</dbReference>
<accession>A0A9X1PRL4</accession>
<keyword evidence="4" id="KW-1185">Reference proteome</keyword>
<dbReference type="PANTHER" id="PTHR30160">
    <property type="entry name" value="TETRAACYLDISACCHARIDE 4'-KINASE-RELATED"/>
    <property type="match status" value="1"/>
</dbReference>
<evidence type="ECO:0000256" key="1">
    <source>
        <dbReference type="ARBA" id="ARBA00022676"/>
    </source>
</evidence>
<evidence type="ECO:0000313" key="4">
    <source>
        <dbReference type="Proteomes" id="UP001139000"/>
    </source>
</evidence>
<dbReference type="RefSeq" id="WP_234658199.1">
    <property type="nucleotide sequence ID" value="NZ_CP094997.1"/>
</dbReference>
<dbReference type="Proteomes" id="UP001139000">
    <property type="component" value="Unassembled WGS sequence"/>
</dbReference>
<dbReference type="GO" id="GO:0009244">
    <property type="term" value="P:lipopolysaccharide core region biosynthetic process"/>
    <property type="evidence" value="ECO:0007669"/>
    <property type="project" value="TreeGrafter"/>
</dbReference>
<dbReference type="GO" id="GO:0005829">
    <property type="term" value="C:cytosol"/>
    <property type="evidence" value="ECO:0007669"/>
    <property type="project" value="TreeGrafter"/>
</dbReference>
<comment type="caution">
    <text evidence="3">The sequence shown here is derived from an EMBL/GenBank/DDBJ whole genome shotgun (WGS) entry which is preliminary data.</text>
</comment>
<protein>
    <submittedName>
        <fullName evidence="3">Glycosyltransferase family 9 protein</fullName>
    </submittedName>
</protein>
<dbReference type="Gene3D" id="3.40.50.2000">
    <property type="entry name" value="Glycogen Phosphorylase B"/>
    <property type="match status" value="2"/>
</dbReference>
<dbReference type="InterPro" id="IPR051199">
    <property type="entry name" value="LPS_LOS_Heptosyltrfase"/>
</dbReference>